<evidence type="ECO:0000256" key="3">
    <source>
        <dbReference type="ARBA" id="ARBA00022475"/>
    </source>
</evidence>
<evidence type="ECO:0000256" key="4">
    <source>
        <dbReference type="ARBA" id="ARBA00022692"/>
    </source>
</evidence>
<feature type="transmembrane region" description="Helical" evidence="7">
    <location>
        <begin position="137"/>
        <end position="159"/>
    </location>
</feature>
<comment type="similarity">
    <text evidence="2">Belongs to the GSP F family.</text>
</comment>
<proteinExistence type="inferred from homology"/>
<dbReference type="GO" id="GO:0005886">
    <property type="term" value="C:plasma membrane"/>
    <property type="evidence" value="ECO:0007669"/>
    <property type="project" value="UniProtKB-SubCell"/>
</dbReference>
<feature type="domain" description="Type II secretion system protein GspF" evidence="8">
    <location>
        <begin position="200"/>
        <end position="311"/>
    </location>
</feature>
<evidence type="ECO:0000259" key="8">
    <source>
        <dbReference type="Pfam" id="PF00482"/>
    </source>
</evidence>
<evidence type="ECO:0000256" key="2">
    <source>
        <dbReference type="ARBA" id="ARBA00005745"/>
    </source>
</evidence>
<name>A0A7X0EUL1_9PSED</name>
<comment type="caution">
    <text evidence="9">The sequence shown here is derived from an EMBL/GenBank/DDBJ whole genome shotgun (WGS) entry which is preliminary data.</text>
</comment>
<keyword evidence="5 7" id="KW-1133">Transmembrane helix</keyword>
<evidence type="ECO:0000256" key="6">
    <source>
        <dbReference type="ARBA" id="ARBA00023136"/>
    </source>
</evidence>
<dbReference type="Gene3D" id="1.20.81.30">
    <property type="entry name" value="Type II secretion system (T2SS), domain F"/>
    <property type="match status" value="2"/>
</dbReference>
<dbReference type="Pfam" id="PF00482">
    <property type="entry name" value="T2SSF"/>
    <property type="match status" value="2"/>
</dbReference>
<keyword evidence="3" id="KW-1003">Cell membrane</keyword>
<evidence type="ECO:0000256" key="7">
    <source>
        <dbReference type="SAM" id="Phobius"/>
    </source>
</evidence>
<dbReference type="InterPro" id="IPR018076">
    <property type="entry name" value="T2SS_GspF_dom"/>
</dbReference>
<dbReference type="RefSeq" id="WP_184683614.1">
    <property type="nucleotide sequence ID" value="NZ_JACHLL010000004.1"/>
</dbReference>
<feature type="transmembrane region" description="Helical" evidence="7">
    <location>
        <begin position="262"/>
        <end position="281"/>
    </location>
</feature>
<organism evidence="9 10">
    <name type="scientific">Pseudomonas fluvialis</name>
    <dbReference type="NCBI Taxonomy" id="1793966"/>
    <lineage>
        <taxon>Bacteria</taxon>
        <taxon>Pseudomonadati</taxon>
        <taxon>Pseudomonadota</taxon>
        <taxon>Gammaproteobacteria</taxon>
        <taxon>Pseudomonadales</taxon>
        <taxon>Pseudomonadaceae</taxon>
        <taxon>Pseudomonas</taxon>
    </lineage>
</organism>
<feature type="transmembrane region" description="Helical" evidence="7">
    <location>
        <begin position="111"/>
        <end position="131"/>
    </location>
</feature>
<accession>A0A7X0EUL1</accession>
<dbReference type="AlphaFoldDB" id="A0A7X0EUL1"/>
<reference evidence="9 10" key="1">
    <citation type="submission" date="2020-08" db="EMBL/GenBank/DDBJ databases">
        <title>Functional genomics of gut bacteria from endangered species of beetles.</title>
        <authorList>
            <person name="Carlos-Shanley C."/>
        </authorList>
    </citation>
    <scope>NUCLEOTIDE SEQUENCE [LARGE SCALE GENOMIC DNA]</scope>
    <source>
        <strain evidence="9 10">S00202</strain>
    </source>
</reference>
<gene>
    <name evidence="9" type="ORF">HNP49_002441</name>
</gene>
<keyword evidence="4 7" id="KW-0812">Transmembrane</keyword>
<keyword evidence="10" id="KW-1185">Reference proteome</keyword>
<protein>
    <submittedName>
        <fullName evidence="9">Type II secretory pathway component PulF</fullName>
    </submittedName>
</protein>
<dbReference type="PANTHER" id="PTHR30012:SF0">
    <property type="entry name" value="TYPE II SECRETION SYSTEM PROTEIN F-RELATED"/>
    <property type="match status" value="1"/>
</dbReference>
<dbReference type="EMBL" id="JACHLL010000004">
    <property type="protein sequence ID" value="MBB6342259.1"/>
    <property type="molecule type" value="Genomic_DNA"/>
</dbReference>
<keyword evidence="6 7" id="KW-0472">Membrane</keyword>
<sequence>MSRANLLPLQQRAELFSHLGAMEQAGVPVSQALSSLSLGPAWQTAIARLQREVAAGRSLAVAGRVSGLLSPLEVNLLQAAEHAGSPERLYQRLASQYAEQARQRQAMQARLYLPGATLLLALLIQPLPALVGGSLSVAGYLWSVLQPLLCLALALWGWAQLRRQGEQGLLATNRGLATIGLRLPMVGVSLLRRAVRDYFTSLGLLLEAGVALFEAMPLAVASLGNAALREDFLAMQARVVAGQPLAQALQNMDFPGQPQLRALVASGEASGTLPAVLLAFAQRQGQQQASFEEQLATWLPRLAYLLVALWMAHGLITGGGIGPSVPPDLR</sequence>
<dbReference type="InterPro" id="IPR042094">
    <property type="entry name" value="T2SS_GspF_sf"/>
</dbReference>
<evidence type="ECO:0000313" key="10">
    <source>
        <dbReference type="Proteomes" id="UP000557193"/>
    </source>
</evidence>
<dbReference type="Proteomes" id="UP000557193">
    <property type="component" value="Unassembled WGS sequence"/>
</dbReference>
<evidence type="ECO:0000313" key="9">
    <source>
        <dbReference type="EMBL" id="MBB6342259.1"/>
    </source>
</evidence>
<feature type="transmembrane region" description="Helical" evidence="7">
    <location>
        <begin position="202"/>
        <end position="223"/>
    </location>
</feature>
<evidence type="ECO:0000256" key="1">
    <source>
        <dbReference type="ARBA" id="ARBA00004651"/>
    </source>
</evidence>
<feature type="transmembrane region" description="Helical" evidence="7">
    <location>
        <begin position="302"/>
        <end position="321"/>
    </location>
</feature>
<comment type="subcellular location">
    <subcellularLocation>
        <location evidence="1">Cell membrane</location>
        <topology evidence="1">Multi-pass membrane protein</topology>
    </subcellularLocation>
</comment>
<dbReference type="PANTHER" id="PTHR30012">
    <property type="entry name" value="GENERAL SECRETION PATHWAY PROTEIN"/>
    <property type="match status" value="1"/>
</dbReference>
<evidence type="ECO:0000256" key="5">
    <source>
        <dbReference type="ARBA" id="ARBA00022989"/>
    </source>
</evidence>
<dbReference type="InterPro" id="IPR003004">
    <property type="entry name" value="GspF/PilC"/>
</dbReference>
<feature type="domain" description="Type II secretion system protein GspF" evidence="8">
    <location>
        <begin position="17"/>
        <end position="124"/>
    </location>
</feature>